<dbReference type="Proteomes" id="UP000030428">
    <property type="component" value="Unassembled WGS sequence"/>
</dbReference>
<evidence type="ECO:0000313" key="2">
    <source>
        <dbReference type="EMBL" id="TGO03406.1"/>
    </source>
</evidence>
<protein>
    <recommendedName>
        <fullName evidence="1">ATPase AAA-type core domain-containing protein</fullName>
    </recommendedName>
</protein>
<evidence type="ECO:0000313" key="3">
    <source>
        <dbReference type="Proteomes" id="UP000030428"/>
    </source>
</evidence>
<dbReference type="EMBL" id="JSZA02000019">
    <property type="protein sequence ID" value="TGO03406.1"/>
    <property type="molecule type" value="Genomic_DNA"/>
</dbReference>
<dbReference type="InterPro" id="IPR051396">
    <property type="entry name" value="Bact_Antivir_Def_Nuclease"/>
</dbReference>
<dbReference type="Pfam" id="PF13304">
    <property type="entry name" value="AAA_21"/>
    <property type="match status" value="1"/>
</dbReference>
<keyword evidence="3" id="KW-1185">Reference proteome</keyword>
<name>A0A4E0RKA4_9GAMM</name>
<gene>
    <name evidence="2" type="ORF">PN36_06510</name>
</gene>
<sequence>MEIQRIKFDDHKEHWHLTETHFDHFNLLVGISGVGKTLITEVIKLICQVATSNDYQLEGIEWNIRFVHEEQEYEWELKSALIKADALIRLQSVKTQIVYEKVFNATTQEIIAERSKDLFWFKQENINPTLNKHESILTLFSEEKTISTICKAFQSVIFSDLENPHSRLGFSSPVDFDTITFKELKKTFIKGPLLVKAFFLQKFYPDKLTEIKQYIISLFPSIEDIRVELTEDNQQNYKLSFRFKEKETNHWIPMNRMSSGMFRTLSHLIEISMAPAGSVIIIDEFENSLGINCMPDLVAFILSRAPDLQFIITSHHPYIINNIPWQTWKLVKRQKNRVSINHAKDIPELSDEESFHEKFIQLINSSDYRKGVL</sequence>
<dbReference type="InterPro" id="IPR027417">
    <property type="entry name" value="P-loop_NTPase"/>
</dbReference>
<evidence type="ECO:0000259" key="1">
    <source>
        <dbReference type="Pfam" id="PF13304"/>
    </source>
</evidence>
<dbReference type="PANTHER" id="PTHR43581">
    <property type="entry name" value="ATP/GTP PHOSPHATASE"/>
    <property type="match status" value="1"/>
</dbReference>
<dbReference type="GO" id="GO:0005524">
    <property type="term" value="F:ATP binding"/>
    <property type="evidence" value="ECO:0007669"/>
    <property type="project" value="InterPro"/>
</dbReference>
<dbReference type="Gene3D" id="3.40.50.300">
    <property type="entry name" value="P-loop containing nucleotide triphosphate hydrolases"/>
    <property type="match status" value="1"/>
</dbReference>
<proteinExistence type="predicted"/>
<dbReference type="PANTHER" id="PTHR43581:SF2">
    <property type="entry name" value="EXCINUCLEASE ATPASE SUBUNIT"/>
    <property type="match status" value="1"/>
</dbReference>
<comment type="caution">
    <text evidence="2">The sequence shown here is derived from an EMBL/GenBank/DDBJ whole genome shotgun (WGS) entry which is preliminary data.</text>
</comment>
<dbReference type="SUPFAM" id="SSF52540">
    <property type="entry name" value="P-loop containing nucleoside triphosphate hydrolases"/>
    <property type="match status" value="1"/>
</dbReference>
<dbReference type="AlphaFoldDB" id="A0A4E0RKA4"/>
<dbReference type="GO" id="GO:0016887">
    <property type="term" value="F:ATP hydrolysis activity"/>
    <property type="evidence" value="ECO:0007669"/>
    <property type="project" value="InterPro"/>
</dbReference>
<reference evidence="2 3" key="1">
    <citation type="journal article" date="2016" name="Front. Microbiol.">
        <title>Single-Cell (Meta-)Genomics of a Dimorphic Candidatus Thiomargarita nelsonii Reveals Genomic Plasticity.</title>
        <authorList>
            <person name="Flood B.E."/>
            <person name="Fliss P."/>
            <person name="Jones D.S."/>
            <person name="Dick G.J."/>
            <person name="Jain S."/>
            <person name="Kaster A.K."/>
            <person name="Winkel M."/>
            <person name="Mussmann M."/>
            <person name="Bailey J."/>
        </authorList>
    </citation>
    <scope>NUCLEOTIDE SEQUENCE [LARGE SCALE GENOMIC DNA]</scope>
    <source>
        <strain evidence="2">Hydrate Ridge</strain>
    </source>
</reference>
<feature type="domain" description="ATPase AAA-type core" evidence="1">
    <location>
        <begin position="25"/>
        <end position="321"/>
    </location>
</feature>
<dbReference type="InterPro" id="IPR003959">
    <property type="entry name" value="ATPase_AAA_core"/>
</dbReference>
<accession>A0A4E0RKA4</accession>
<organism evidence="2 3">
    <name type="scientific">Candidatus Thiomargarita nelsonii</name>
    <dbReference type="NCBI Taxonomy" id="1003181"/>
    <lineage>
        <taxon>Bacteria</taxon>
        <taxon>Pseudomonadati</taxon>
        <taxon>Pseudomonadota</taxon>
        <taxon>Gammaproteobacteria</taxon>
        <taxon>Thiotrichales</taxon>
        <taxon>Thiotrichaceae</taxon>
        <taxon>Thiomargarita</taxon>
    </lineage>
</organism>